<dbReference type="PANTHER" id="PTHR12370">
    <property type="entry name" value="PHOSPHOLIPASE B-RELATED"/>
    <property type="match status" value="1"/>
</dbReference>
<sequence length="583" mass="65676">MFGLRLRTPCRVCVLFLCLSTAYAGRLTPRSDTLPTLKWKGAHIGTVHLREGALVYEDGVTEGDGVAWGSYSDASNHPSYFGQLRIKTSDKHPDIEQMRAAGFMEGVLTHKRINDHVTNVMAWVKEQTDDLEPIKRWMEAQDEWAHRMAKENTTAFWQHGALILAQLDGLVDGYLSVAPVETAFTRMDLILVNGLGDLLDLIPALNPKARPDWNNMTAPLMLATLSRSGHCSALIKVNGDLTDIVFSHSSWFIYAGMNRIYKHYSFALTDTEVTASNRSSFSSYPGVLSSLDDFYLMDKDGSALVMLQTTNSVMDPTAYEGNVDPHSMLAWQRVRIANQMASNGREWADVIDTYNSGTYNNQYMVLDLKRFDPGKPLRTGLLWVVEQMPGLVARADTTDQLERGYWPSYNVPYFREVYDRSGYEQMLAKHSSRGEDYKSATEGLDYQLAPRAKIFRRDTGGVESVEDLKKIMRYNGWPLDPYAGGSPFGAICSRGDLDSHHPAPDGCYDTKVSSYLMAQTMEAEAVNGPTTDGQQPFTWSAPQFKNITHQGLPDIFNFRFEREAPSWEEWEAFLFTPMQAQMQ</sequence>
<proteinExistence type="inferred from homology"/>
<dbReference type="GO" id="GO:0005576">
    <property type="term" value="C:extracellular region"/>
    <property type="evidence" value="ECO:0007669"/>
    <property type="project" value="TreeGrafter"/>
</dbReference>
<evidence type="ECO:0000256" key="5">
    <source>
        <dbReference type="ARBA" id="ARBA00023098"/>
    </source>
</evidence>
<dbReference type="AlphaFoldDB" id="A0A7S0QX19"/>
<comment type="function">
    <text evidence="7">Putative phospholipase.</text>
</comment>
<dbReference type="GO" id="GO:0009395">
    <property type="term" value="P:phospholipid catabolic process"/>
    <property type="evidence" value="ECO:0007669"/>
    <property type="project" value="TreeGrafter"/>
</dbReference>
<keyword evidence="2 7" id="KW-0732">Signal</keyword>
<keyword evidence="6" id="KW-0325">Glycoprotein</keyword>
<protein>
    <recommendedName>
        <fullName evidence="7">Phospholipase B-like</fullName>
        <ecNumber evidence="7">3.1.1.-</ecNumber>
    </recommendedName>
</protein>
<organism evidence="8">
    <name type="scientific">Pyramimonas obovata</name>
    <dbReference type="NCBI Taxonomy" id="1411642"/>
    <lineage>
        <taxon>Eukaryota</taxon>
        <taxon>Viridiplantae</taxon>
        <taxon>Chlorophyta</taxon>
        <taxon>Pyramimonadophyceae</taxon>
        <taxon>Pyramimonadales</taxon>
        <taxon>Pyramimonadaceae</taxon>
        <taxon>Pyramimonas</taxon>
        <taxon>Pyramimonas incertae sedis</taxon>
    </lineage>
</organism>
<dbReference type="PANTHER" id="PTHR12370:SF3">
    <property type="entry name" value="PHOSPHOLIPASE B-LIKE 2-RELATED"/>
    <property type="match status" value="1"/>
</dbReference>
<dbReference type="EMBL" id="HBFA01006517">
    <property type="protein sequence ID" value="CAD8654272.1"/>
    <property type="molecule type" value="Transcribed_RNA"/>
</dbReference>
<dbReference type="EC" id="3.1.1.-" evidence="7"/>
<feature type="chain" id="PRO_5031601241" description="Phospholipase B-like" evidence="7">
    <location>
        <begin position="25"/>
        <end position="583"/>
    </location>
</feature>
<keyword evidence="5 7" id="KW-0443">Lipid metabolism</keyword>
<comment type="similarity">
    <text evidence="1 7">Belongs to the phospholipase B-like family.</text>
</comment>
<evidence type="ECO:0000256" key="7">
    <source>
        <dbReference type="RuleBase" id="RU364138"/>
    </source>
</evidence>
<keyword evidence="3 7" id="KW-0378">Hydrolase</keyword>
<dbReference type="InterPro" id="IPR007000">
    <property type="entry name" value="PLipase_B-like"/>
</dbReference>
<gene>
    <name evidence="8" type="ORF">POBO1169_LOCUS3376</name>
</gene>
<name>A0A7S0QX19_9CHLO</name>
<accession>A0A7S0QX19</accession>
<reference evidence="8" key="1">
    <citation type="submission" date="2021-01" db="EMBL/GenBank/DDBJ databases">
        <authorList>
            <person name="Corre E."/>
            <person name="Pelletier E."/>
            <person name="Niang G."/>
            <person name="Scheremetjew M."/>
            <person name="Finn R."/>
            <person name="Kale V."/>
            <person name="Holt S."/>
            <person name="Cochrane G."/>
            <person name="Meng A."/>
            <person name="Brown T."/>
            <person name="Cohen L."/>
        </authorList>
    </citation>
    <scope>NUCLEOTIDE SEQUENCE</scope>
    <source>
        <strain evidence="8">CCMP722</strain>
    </source>
</reference>
<evidence type="ECO:0000256" key="6">
    <source>
        <dbReference type="ARBA" id="ARBA00023180"/>
    </source>
</evidence>
<dbReference type="Gene3D" id="3.60.60.30">
    <property type="match status" value="1"/>
</dbReference>
<evidence type="ECO:0000256" key="3">
    <source>
        <dbReference type="ARBA" id="ARBA00022801"/>
    </source>
</evidence>
<feature type="signal peptide" evidence="7">
    <location>
        <begin position="1"/>
        <end position="24"/>
    </location>
</feature>
<dbReference type="GO" id="GO:0004620">
    <property type="term" value="F:phospholipase activity"/>
    <property type="evidence" value="ECO:0007669"/>
    <property type="project" value="InterPro"/>
</dbReference>
<keyword evidence="4 7" id="KW-0442">Lipid degradation</keyword>
<evidence type="ECO:0000256" key="2">
    <source>
        <dbReference type="ARBA" id="ARBA00022729"/>
    </source>
</evidence>
<evidence type="ECO:0000313" key="8">
    <source>
        <dbReference type="EMBL" id="CAD8654272.1"/>
    </source>
</evidence>
<dbReference type="Pfam" id="PF04916">
    <property type="entry name" value="Phospholip_B"/>
    <property type="match status" value="1"/>
</dbReference>
<evidence type="ECO:0000256" key="4">
    <source>
        <dbReference type="ARBA" id="ARBA00022963"/>
    </source>
</evidence>
<evidence type="ECO:0000256" key="1">
    <source>
        <dbReference type="ARBA" id="ARBA00007835"/>
    </source>
</evidence>